<evidence type="ECO:0000313" key="3">
    <source>
        <dbReference type="Proteomes" id="UP001263371"/>
    </source>
</evidence>
<keyword evidence="3" id="KW-1185">Reference proteome</keyword>
<dbReference type="RefSeq" id="WP_315995044.1">
    <property type="nucleotide sequence ID" value="NZ_JAWDIS010000002.1"/>
</dbReference>
<evidence type="ECO:0000256" key="1">
    <source>
        <dbReference type="SAM" id="MobiDB-lite"/>
    </source>
</evidence>
<dbReference type="EMBL" id="JAWDIS010000002">
    <property type="protein sequence ID" value="MDU0367860.1"/>
    <property type="molecule type" value="Genomic_DNA"/>
</dbReference>
<dbReference type="Proteomes" id="UP001263371">
    <property type="component" value="Unassembled WGS sequence"/>
</dbReference>
<sequence>MDADESPNTPPPAPPTPASDEPVIPLPTAHEKETKFLARSGAVVTLRLIDTGRFEVKLDTRGDYTATLLHEGDTFALHPAPGVHAIGGTDLTATDLYERF</sequence>
<feature type="compositionally biased region" description="Pro residues" evidence="1">
    <location>
        <begin position="8"/>
        <end position="17"/>
    </location>
</feature>
<name>A0ABU3T9C5_9MICO</name>
<feature type="region of interest" description="Disordered" evidence="1">
    <location>
        <begin position="1"/>
        <end position="27"/>
    </location>
</feature>
<accession>A0ABU3T9C5</accession>
<gene>
    <name evidence="2" type="ORF">RWH45_11595</name>
</gene>
<proteinExistence type="predicted"/>
<comment type="caution">
    <text evidence="2">The sequence shown here is derived from an EMBL/GenBank/DDBJ whole genome shotgun (WGS) entry which is preliminary data.</text>
</comment>
<organism evidence="2 3">
    <name type="scientific">Microbacterium galbum</name>
    <dbReference type="NCBI Taxonomy" id="3075994"/>
    <lineage>
        <taxon>Bacteria</taxon>
        <taxon>Bacillati</taxon>
        <taxon>Actinomycetota</taxon>
        <taxon>Actinomycetes</taxon>
        <taxon>Micrococcales</taxon>
        <taxon>Microbacteriaceae</taxon>
        <taxon>Microbacterium</taxon>
    </lineage>
</organism>
<protein>
    <submittedName>
        <fullName evidence="2">Uncharacterized protein</fullName>
    </submittedName>
</protein>
<reference evidence="2 3" key="1">
    <citation type="submission" date="2023-09" db="EMBL/GenBank/DDBJ databases">
        <title>Microbacterium fusihabitans sp. nov., Microbacterium phycihabitans sp. nov., and Microbacterium cervinum sp. nov., isolated from dried seaweeds of beach.</title>
        <authorList>
            <person name="Lee S.D."/>
        </authorList>
    </citation>
    <scope>NUCLEOTIDE SEQUENCE [LARGE SCALE GENOMIC DNA]</scope>
    <source>
        <strain evidence="2 3">KSW4-17</strain>
    </source>
</reference>
<evidence type="ECO:0000313" key="2">
    <source>
        <dbReference type="EMBL" id="MDU0367860.1"/>
    </source>
</evidence>